<name>A0A541BR22_9NOCA</name>
<feature type="transmembrane region" description="Helical" evidence="2">
    <location>
        <begin position="259"/>
        <end position="281"/>
    </location>
</feature>
<dbReference type="Proteomes" id="UP000316256">
    <property type="component" value="Unassembled WGS sequence"/>
</dbReference>
<accession>A0A541BR22</accession>
<feature type="compositionally biased region" description="Low complexity" evidence="1">
    <location>
        <begin position="60"/>
        <end position="74"/>
    </location>
</feature>
<keyword evidence="2" id="KW-1133">Transmembrane helix</keyword>
<keyword evidence="2" id="KW-0472">Membrane</keyword>
<gene>
    <name evidence="4" type="ORF">FK531_01325</name>
</gene>
<proteinExistence type="predicted"/>
<feature type="transmembrane region" description="Helical" evidence="2">
    <location>
        <begin position="226"/>
        <end position="247"/>
    </location>
</feature>
<evidence type="ECO:0000259" key="3">
    <source>
        <dbReference type="Pfam" id="PF14219"/>
    </source>
</evidence>
<protein>
    <submittedName>
        <fullName evidence="4">DUF4328 domain-containing protein</fullName>
    </submittedName>
</protein>
<keyword evidence="5" id="KW-1185">Reference proteome</keyword>
<dbReference type="Pfam" id="PF14219">
    <property type="entry name" value="DUF4328"/>
    <property type="match status" value="1"/>
</dbReference>
<evidence type="ECO:0000256" key="2">
    <source>
        <dbReference type="SAM" id="Phobius"/>
    </source>
</evidence>
<feature type="transmembrane region" description="Helical" evidence="2">
    <location>
        <begin position="150"/>
        <end position="174"/>
    </location>
</feature>
<evidence type="ECO:0000313" key="5">
    <source>
        <dbReference type="Proteomes" id="UP000316256"/>
    </source>
</evidence>
<reference evidence="4 5" key="1">
    <citation type="submission" date="2019-06" db="EMBL/GenBank/DDBJ databases">
        <title>Rhodococcus spaelei sp. nov., isolated from a cave.</title>
        <authorList>
            <person name="Lee S.D."/>
        </authorList>
    </citation>
    <scope>NUCLEOTIDE SEQUENCE [LARGE SCALE GENOMIC DNA]</scope>
    <source>
        <strain evidence="4 5">C9-5</strain>
    </source>
</reference>
<feature type="domain" description="DUF4328" evidence="3">
    <location>
        <begin position="135"/>
        <end position="285"/>
    </location>
</feature>
<feature type="transmembrane region" description="Helical" evidence="2">
    <location>
        <begin position="195"/>
        <end position="214"/>
    </location>
</feature>
<feature type="region of interest" description="Disordered" evidence="1">
    <location>
        <begin position="52"/>
        <end position="99"/>
    </location>
</feature>
<feature type="transmembrane region" description="Helical" evidence="2">
    <location>
        <begin position="108"/>
        <end position="130"/>
    </location>
</feature>
<evidence type="ECO:0000256" key="1">
    <source>
        <dbReference type="SAM" id="MobiDB-lite"/>
    </source>
</evidence>
<dbReference type="EMBL" id="VIGH01000001">
    <property type="protein sequence ID" value="TQF74763.1"/>
    <property type="molecule type" value="Genomic_DNA"/>
</dbReference>
<dbReference type="InterPro" id="IPR025565">
    <property type="entry name" value="DUF4328"/>
</dbReference>
<evidence type="ECO:0000313" key="4">
    <source>
        <dbReference type="EMBL" id="TQF74763.1"/>
    </source>
</evidence>
<organism evidence="4 5">
    <name type="scientific">Rhodococcus spelaei</name>
    <dbReference type="NCBI Taxonomy" id="2546320"/>
    <lineage>
        <taxon>Bacteria</taxon>
        <taxon>Bacillati</taxon>
        <taxon>Actinomycetota</taxon>
        <taxon>Actinomycetes</taxon>
        <taxon>Mycobacteriales</taxon>
        <taxon>Nocardiaceae</taxon>
        <taxon>Rhodococcus</taxon>
    </lineage>
</organism>
<dbReference type="OrthoDB" id="4774087at2"/>
<sequence>MAAVQVCARCGVSWPVPATPAQWCPGCRGVLLSPTDPSRPEPRSRRNFRWVARRPGARIAPSPRGASGSSPTPSYREMPRWGLLDPPPAAPEESPGTRTERLGELAPTLLVATALLFAVGALAELFRYALLLRNRTSLISPTVLAVSDGLVSAAGVMAPVVAVCAAAASASWLVGARAAAFGRSGRTDPRRPAEVILGCLTPVLNLVLPGVYLNELAESNTKTRNLIRLWWVTWAVGAAMLVLNLAWRSHDSLQARANGVLVAALTDLVAVAVAVLTLAVMRRVDGLGVTGRPRELTRWVVAG</sequence>
<dbReference type="RefSeq" id="WP_142094847.1">
    <property type="nucleotide sequence ID" value="NZ_VIGH01000001.1"/>
</dbReference>
<comment type="caution">
    <text evidence="4">The sequence shown here is derived from an EMBL/GenBank/DDBJ whole genome shotgun (WGS) entry which is preliminary data.</text>
</comment>
<dbReference type="AlphaFoldDB" id="A0A541BR22"/>
<keyword evidence="2" id="KW-0812">Transmembrane</keyword>